<gene>
    <name evidence="1" type="ORF">ACFQFQ_14745</name>
</gene>
<sequence length="72" mass="8121">MMMTDFIREIEDYLERTGSKPSRLGRGFLSDPNFVSRLREGGECRPSTIEKVRAKMAEFPDGPPLKTSQDAA</sequence>
<organism evidence="1 2">
    <name type="scientific">Sulfitobacter porphyrae</name>
    <dbReference type="NCBI Taxonomy" id="1246864"/>
    <lineage>
        <taxon>Bacteria</taxon>
        <taxon>Pseudomonadati</taxon>
        <taxon>Pseudomonadota</taxon>
        <taxon>Alphaproteobacteria</taxon>
        <taxon>Rhodobacterales</taxon>
        <taxon>Roseobacteraceae</taxon>
        <taxon>Sulfitobacter</taxon>
    </lineage>
</organism>
<evidence type="ECO:0000313" key="1">
    <source>
        <dbReference type="EMBL" id="MFC6760472.1"/>
    </source>
</evidence>
<evidence type="ECO:0000313" key="2">
    <source>
        <dbReference type="Proteomes" id="UP001596353"/>
    </source>
</evidence>
<proteinExistence type="predicted"/>
<accession>A0ABW2B4G8</accession>
<name>A0ABW2B4G8_9RHOB</name>
<keyword evidence="2" id="KW-1185">Reference proteome</keyword>
<protein>
    <submittedName>
        <fullName evidence="1">Uncharacterized protein</fullName>
    </submittedName>
</protein>
<dbReference type="EMBL" id="JBHSWG010000001">
    <property type="protein sequence ID" value="MFC6760472.1"/>
    <property type="molecule type" value="Genomic_DNA"/>
</dbReference>
<reference evidence="2" key="1">
    <citation type="journal article" date="2019" name="Int. J. Syst. Evol. Microbiol.">
        <title>The Global Catalogue of Microorganisms (GCM) 10K type strain sequencing project: providing services to taxonomists for standard genome sequencing and annotation.</title>
        <authorList>
            <consortium name="The Broad Institute Genomics Platform"/>
            <consortium name="The Broad Institute Genome Sequencing Center for Infectious Disease"/>
            <person name="Wu L."/>
            <person name="Ma J."/>
        </authorList>
    </citation>
    <scope>NUCLEOTIDE SEQUENCE [LARGE SCALE GENOMIC DNA]</scope>
    <source>
        <strain evidence="2">CCUG 66188</strain>
    </source>
</reference>
<dbReference type="Proteomes" id="UP001596353">
    <property type="component" value="Unassembled WGS sequence"/>
</dbReference>
<comment type="caution">
    <text evidence="1">The sequence shown here is derived from an EMBL/GenBank/DDBJ whole genome shotgun (WGS) entry which is preliminary data.</text>
</comment>